<dbReference type="InterPro" id="IPR045584">
    <property type="entry name" value="Pilin-like"/>
</dbReference>
<accession>A0A0A8VG37</accession>
<comment type="similarity">
    <text evidence="2 10">Belongs to the GSP K family.</text>
</comment>
<keyword evidence="8" id="KW-1133">Transmembrane helix</keyword>
<feature type="domain" description="T2SS protein K second SAM-like" evidence="12">
    <location>
        <begin position="242"/>
        <end position="286"/>
    </location>
</feature>
<dbReference type="SUPFAM" id="SSF54523">
    <property type="entry name" value="Pili subunits"/>
    <property type="match status" value="1"/>
</dbReference>
<dbReference type="InterPro" id="IPR049031">
    <property type="entry name" value="T2SSK_SAM-like_1st"/>
</dbReference>
<gene>
    <name evidence="14" type="ORF">CSF007_3960</name>
</gene>
<evidence type="ECO:0000259" key="12">
    <source>
        <dbReference type="Pfam" id="PF03934"/>
    </source>
</evidence>
<evidence type="ECO:0000259" key="13">
    <source>
        <dbReference type="Pfam" id="PF21687"/>
    </source>
</evidence>
<feature type="domain" description="T2SS protein K first SAM-like" evidence="13">
    <location>
        <begin position="93"/>
        <end position="237"/>
    </location>
</feature>
<dbReference type="Pfam" id="PF21687">
    <property type="entry name" value="T2SSK_1st"/>
    <property type="match status" value="1"/>
</dbReference>
<evidence type="ECO:0000256" key="11">
    <source>
        <dbReference type="SAM" id="MobiDB-lite"/>
    </source>
</evidence>
<evidence type="ECO:0000256" key="5">
    <source>
        <dbReference type="ARBA" id="ARBA00022519"/>
    </source>
</evidence>
<proteinExistence type="inferred from homology"/>
<evidence type="ECO:0000256" key="1">
    <source>
        <dbReference type="ARBA" id="ARBA00004533"/>
    </source>
</evidence>
<name>A0A0A8VG37_YERRU</name>
<evidence type="ECO:0000256" key="7">
    <source>
        <dbReference type="ARBA" id="ARBA00022927"/>
    </source>
</evidence>
<dbReference type="Gene3D" id="1.10.40.60">
    <property type="entry name" value="EpsJ-like"/>
    <property type="match status" value="2"/>
</dbReference>
<evidence type="ECO:0000256" key="2">
    <source>
        <dbReference type="ARBA" id="ARBA00007246"/>
    </source>
</evidence>
<keyword evidence="4 10" id="KW-1003">Cell membrane</keyword>
<evidence type="ECO:0000256" key="9">
    <source>
        <dbReference type="ARBA" id="ARBA00023136"/>
    </source>
</evidence>
<dbReference type="InterPro" id="IPR038072">
    <property type="entry name" value="GspK_central_sf"/>
</dbReference>
<keyword evidence="3 10" id="KW-0813">Transport</keyword>
<evidence type="ECO:0000256" key="10">
    <source>
        <dbReference type="PIRNR" id="PIRNR002786"/>
    </source>
</evidence>
<dbReference type="Gene3D" id="3.30.1300.30">
    <property type="entry name" value="GSPII I/J protein-like"/>
    <property type="match status" value="1"/>
</dbReference>
<keyword evidence="6" id="KW-0812">Transmembrane</keyword>
<feature type="region of interest" description="Disordered" evidence="11">
    <location>
        <begin position="104"/>
        <end position="143"/>
    </location>
</feature>
<keyword evidence="9 10" id="KW-0472">Membrane</keyword>
<dbReference type="InterPro" id="IPR005628">
    <property type="entry name" value="GspK"/>
</dbReference>
<evidence type="ECO:0000256" key="8">
    <source>
        <dbReference type="ARBA" id="ARBA00022989"/>
    </source>
</evidence>
<dbReference type="NCBIfam" id="NF037980">
    <property type="entry name" value="T2SS_GspK"/>
    <property type="match status" value="1"/>
</dbReference>
<dbReference type="GO" id="GO:0009306">
    <property type="term" value="P:protein secretion"/>
    <property type="evidence" value="ECO:0007669"/>
    <property type="project" value="InterPro"/>
</dbReference>
<dbReference type="Pfam" id="PF03934">
    <property type="entry name" value="T2SSK"/>
    <property type="match status" value="1"/>
</dbReference>
<evidence type="ECO:0000256" key="4">
    <source>
        <dbReference type="ARBA" id="ARBA00022475"/>
    </source>
</evidence>
<dbReference type="EMBL" id="LN681231">
    <property type="protein sequence ID" value="CEK26571.1"/>
    <property type="molecule type" value="Genomic_DNA"/>
</dbReference>
<dbReference type="PIRSF" id="PIRSF002786">
    <property type="entry name" value="XcpX"/>
    <property type="match status" value="1"/>
</dbReference>
<keyword evidence="5 10" id="KW-0997">Cell inner membrane</keyword>
<dbReference type="InterPro" id="IPR049179">
    <property type="entry name" value="T2SSK_SAM-like_2nd"/>
</dbReference>
<organism evidence="14">
    <name type="scientific">Yersinia ruckeri</name>
    <dbReference type="NCBI Taxonomy" id="29486"/>
    <lineage>
        <taxon>Bacteria</taxon>
        <taxon>Pseudomonadati</taxon>
        <taxon>Pseudomonadota</taxon>
        <taxon>Gammaproteobacteria</taxon>
        <taxon>Enterobacterales</taxon>
        <taxon>Yersiniaceae</taxon>
        <taxon>Yersinia</taxon>
    </lineage>
</organism>
<keyword evidence="7" id="KW-0653">Protein transport</keyword>
<evidence type="ECO:0000256" key="3">
    <source>
        <dbReference type="ARBA" id="ARBA00022448"/>
    </source>
</evidence>
<comment type="subcellular location">
    <subcellularLocation>
        <location evidence="1 10">Cell inner membrane</location>
    </subcellularLocation>
</comment>
<sequence length="348" mass="38995">MALLVVLMITAMMTMIAVNMNDYGLRAFNRASSAQFHQQSKWLLLSMESLVQRQQLLPLPTDSVHLGQAWARTPQHLTLDGNQVNFSIRDRQACFNLNGIAQGRGVGGTTETKPEAESPIEVDTDAKKPPMPEQGKENNKEEKTSIAYSQQVFQHLLRTQGLDAARAQQVTFALADWIDNDDISRSGGSEAAQYLEQRPILVPANRPLLDISEFRVLPGVDQALYLRLKPLICTLPNQNLRININTLSQAQAPLLSALFLGEMSVEEAQQLIASRPANGWNSVNDLKPFIEENHGAFARAKTAITLTSDHFELLLWLDEEQHSNRLRSRLQRNRQTISVLSRQYGFGD</sequence>
<evidence type="ECO:0000256" key="6">
    <source>
        <dbReference type="ARBA" id="ARBA00022692"/>
    </source>
</evidence>
<evidence type="ECO:0000313" key="14">
    <source>
        <dbReference type="EMBL" id="CEK26571.1"/>
    </source>
</evidence>
<dbReference type="AlphaFoldDB" id="A0A0A8VG37"/>
<protein>
    <recommendedName>
        <fullName evidence="10">Type II secretion system protein K</fullName>
    </recommendedName>
</protein>
<dbReference type="PANTHER" id="PTHR38831:SF1">
    <property type="entry name" value="TYPE II SECRETION SYSTEM PROTEIN K-RELATED"/>
    <property type="match status" value="1"/>
</dbReference>
<feature type="compositionally biased region" description="Basic and acidic residues" evidence="11">
    <location>
        <begin position="124"/>
        <end position="143"/>
    </location>
</feature>
<dbReference type="SUPFAM" id="SSF158544">
    <property type="entry name" value="GspK insert domain-like"/>
    <property type="match status" value="2"/>
</dbReference>
<dbReference type="PANTHER" id="PTHR38831">
    <property type="entry name" value="TYPE II SECRETION SYSTEM PROTEIN K"/>
    <property type="match status" value="1"/>
</dbReference>
<reference evidence="14" key="1">
    <citation type="journal article" date="2015" name="Genome Announc.">
        <title>Complete Genome Sequence of Yersinia ruckeri Strain CSF007-82, Etiologic Agent of Red Mouth Disease in Salmonid Fish.</title>
        <authorList>
            <person name="Nelson M.C."/>
            <person name="LaPatra S.E."/>
            <person name="Welch T.J."/>
            <person name="Graf J."/>
        </authorList>
    </citation>
    <scope>NUCLEOTIDE SEQUENCE</scope>
    <source>
        <strain evidence="14">CSF007-82</strain>
    </source>
</reference>
<dbReference type="GO" id="GO:0005886">
    <property type="term" value="C:plasma membrane"/>
    <property type="evidence" value="ECO:0007669"/>
    <property type="project" value="UniProtKB-SubCell"/>
</dbReference>